<dbReference type="EMBL" id="CP053085">
    <property type="protein sequence ID" value="QJR37761.1"/>
    <property type="molecule type" value="Genomic_DNA"/>
</dbReference>
<feature type="transmembrane region" description="Helical" evidence="5">
    <location>
        <begin position="191"/>
        <end position="218"/>
    </location>
</feature>
<reference evidence="7 8" key="1">
    <citation type="submission" date="2020-05" db="EMBL/GenBank/DDBJ databases">
        <title>Complete genome sequence of Gemmatimonas greenlandica TET16.</title>
        <authorList>
            <person name="Zeng Y."/>
        </authorList>
    </citation>
    <scope>NUCLEOTIDE SEQUENCE [LARGE SCALE GENOMIC DNA]</scope>
    <source>
        <strain evidence="7 8">TET16</strain>
    </source>
</reference>
<evidence type="ECO:0000256" key="2">
    <source>
        <dbReference type="ARBA" id="ARBA00022692"/>
    </source>
</evidence>
<organism evidence="7 8">
    <name type="scientific">Gemmatimonas groenlandica</name>
    <dbReference type="NCBI Taxonomy" id="2732249"/>
    <lineage>
        <taxon>Bacteria</taxon>
        <taxon>Pseudomonadati</taxon>
        <taxon>Gemmatimonadota</taxon>
        <taxon>Gemmatimonadia</taxon>
        <taxon>Gemmatimonadales</taxon>
        <taxon>Gemmatimonadaceae</taxon>
        <taxon>Gemmatimonas</taxon>
    </lineage>
</organism>
<accession>A0A6M4IZY6</accession>
<evidence type="ECO:0000313" key="8">
    <source>
        <dbReference type="Proteomes" id="UP000500938"/>
    </source>
</evidence>
<evidence type="ECO:0000256" key="5">
    <source>
        <dbReference type="SAM" id="Phobius"/>
    </source>
</evidence>
<dbReference type="RefSeq" id="WP_171227196.1">
    <property type="nucleotide sequence ID" value="NZ_CP053085.1"/>
</dbReference>
<dbReference type="Pfam" id="PF12698">
    <property type="entry name" value="ABC2_membrane_3"/>
    <property type="match status" value="1"/>
</dbReference>
<dbReference type="KEGG" id="ggr:HKW67_20675"/>
<feature type="transmembrane region" description="Helical" evidence="5">
    <location>
        <begin position="330"/>
        <end position="347"/>
    </location>
</feature>
<dbReference type="GO" id="GO:0016020">
    <property type="term" value="C:membrane"/>
    <property type="evidence" value="ECO:0007669"/>
    <property type="project" value="UniProtKB-SubCell"/>
</dbReference>
<keyword evidence="3 5" id="KW-1133">Transmembrane helix</keyword>
<feature type="transmembrane region" description="Helical" evidence="5">
    <location>
        <begin position="20"/>
        <end position="44"/>
    </location>
</feature>
<feature type="transmembrane region" description="Helical" evidence="5">
    <location>
        <begin position="382"/>
        <end position="404"/>
    </location>
</feature>
<gene>
    <name evidence="7" type="ORF">HKW67_20675</name>
</gene>
<dbReference type="Proteomes" id="UP000500938">
    <property type="component" value="Chromosome"/>
</dbReference>
<dbReference type="PANTHER" id="PTHR43471">
    <property type="entry name" value="ABC TRANSPORTER PERMEASE"/>
    <property type="match status" value="1"/>
</dbReference>
<keyword evidence="4 5" id="KW-0472">Membrane</keyword>
<evidence type="ECO:0000313" key="7">
    <source>
        <dbReference type="EMBL" id="QJR37761.1"/>
    </source>
</evidence>
<evidence type="ECO:0000256" key="1">
    <source>
        <dbReference type="ARBA" id="ARBA00004141"/>
    </source>
</evidence>
<dbReference type="InterPro" id="IPR013525">
    <property type="entry name" value="ABC2_TM"/>
</dbReference>
<comment type="subcellular location">
    <subcellularLocation>
        <location evidence="1">Membrane</location>
        <topology evidence="1">Multi-pass membrane protein</topology>
    </subcellularLocation>
</comment>
<evidence type="ECO:0000256" key="3">
    <source>
        <dbReference type="ARBA" id="ARBA00022989"/>
    </source>
</evidence>
<keyword evidence="8" id="KW-1185">Reference proteome</keyword>
<dbReference type="GO" id="GO:0140359">
    <property type="term" value="F:ABC-type transporter activity"/>
    <property type="evidence" value="ECO:0007669"/>
    <property type="project" value="InterPro"/>
</dbReference>
<feature type="domain" description="ABC-2 type transporter transmembrane" evidence="6">
    <location>
        <begin position="19"/>
        <end position="400"/>
    </location>
</feature>
<evidence type="ECO:0000259" key="6">
    <source>
        <dbReference type="Pfam" id="PF12698"/>
    </source>
</evidence>
<feature type="transmembrane region" description="Helical" evidence="5">
    <location>
        <begin position="296"/>
        <end position="318"/>
    </location>
</feature>
<sequence>MGKLYAVISREFGERVRSRWFLLTTLFGPFLFAALTLGPPWLAYRSARSVDLSAMVIVDATGKDVGAGIATELAGGLMGTSKAPKVLATSNVTTTKTLDSLRVEIAADRLPAVAYLDANSIESGAVSVLLSSSAPISTSERLEKAIERELLRQRVASTGLDAESALKLAQVRVAMKVERVMRDGRTGSAQVNLIFGAGVAVLLYIVIVLYGQIVLRSVTEEKQSRVSELVLASVSPRILLSGKVLGIGGVALVQLGFWTTSMVTLMANRGRILSALGVASSSMTLPSVSWTDMIPLFAYFLLGYVLYAALFAAVGSIVSSEQEAQQAQTPVLMLLVGSVALLQPALADPDGPIARTLSMVPFSSPIIMPLRLGLVAVPASELVVSIGLLSLLAIGAMVAAGRLYRTALLMYGKRPTIREIIRWIRLDG</sequence>
<name>A0A6M4IZY6_9BACT</name>
<evidence type="ECO:0000256" key="4">
    <source>
        <dbReference type="ARBA" id="ARBA00023136"/>
    </source>
</evidence>
<feature type="transmembrane region" description="Helical" evidence="5">
    <location>
        <begin position="238"/>
        <end position="260"/>
    </location>
</feature>
<keyword evidence="2 5" id="KW-0812">Transmembrane</keyword>
<proteinExistence type="predicted"/>
<protein>
    <submittedName>
        <fullName evidence="7">ABC transporter permease</fullName>
    </submittedName>
</protein>
<dbReference type="PANTHER" id="PTHR43471:SF3">
    <property type="entry name" value="ABC TRANSPORTER PERMEASE PROTEIN NATB"/>
    <property type="match status" value="1"/>
</dbReference>
<dbReference type="AlphaFoldDB" id="A0A6M4IZY6"/>